<dbReference type="PANTHER" id="PTHR23024:SF467">
    <property type="entry name" value="CARBOXYLESTERASE 12-RELATED"/>
    <property type="match status" value="1"/>
</dbReference>
<organism evidence="3 4">
    <name type="scientific">Oldenlandia corymbosa var. corymbosa</name>
    <dbReference type="NCBI Taxonomy" id="529605"/>
    <lineage>
        <taxon>Eukaryota</taxon>
        <taxon>Viridiplantae</taxon>
        <taxon>Streptophyta</taxon>
        <taxon>Embryophyta</taxon>
        <taxon>Tracheophyta</taxon>
        <taxon>Spermatophyta</taxon>
        <taxon>Magnoliopsida</taxon>
        <taxon>eudicotyledons</taxon>
        <taxon>Gunneridae</taxon>
        <taxon>Pentapetalae</taxon>
        <taxon>asterids</taxon>
        <taxon>lamiids</taxon>
        <taxon>Gentianales</taxon>
        <taxon>Rubiaceae</taxon>
        <taxon>Rubioideae</taxon>
        <taxon>Spermacoceae</taxon>
        <taxon>Hedyotis-Oldenlandia complex</taxon>
        <taxon>Oldenlandia</taxon>
    </lineage>
</organism>
<accession>A0AAV1DAS2</accession>
<name>A0AAV1DAS2_OLDCO</name>
<evidence type="ECO:0000256" key="1">
    <source>
        <dbReference type="ARBA" id="ARBA00010515"/>
    </source>
</evidence>
<dbReference type="InterPro" id="IPR050466">
    <property type="entry name" value="Carboxylest/Gibb_receptor"/>
</dbReference>
<dbReference type="InterPro" id="IPR029058">
    <property type="entry name" value="AB_hydrolase_fold"/>
</dbReference>
<sequence length="320" mass="35632">MADTNSKEILHDFSPMIKVYKDGSVERLLGNNIVPASVDPETGVQSKDVKLSQQPEVSARVYLPGNPEPGRKLPLLVYYHGGGFFIESAFSATYHTHLNAVVAEANVIAVSVEYRLAPEHPLPAAYEDSWIALKWVASHYNGGGPEEWLNKYADFDRVFLGGDSAGGNLAHNMCLKLGLEELDGLSLQVEGIFLNCPYFWGKEPIGGEITAPWKAFIDSLWCFAYPNSEGLDDPLLNVVKESKLSSLGCKRLLVYVAELDLLKHRGWQYKEELEKIGWSGEIEIVEVEGEQHVFNLFFPRAEKSVSLVKKLASFINRTSQ</sequence>
<dbReference type="Proteomes" id="UP001161247">
    <property type="component" value="Chromosome 4"/>
</dbReference>
<dbReference type="Gene3D" id="3.40.50.1820">
    <property type="entry name" value="alpha/beta hydrolase"/>
    <property type="match status" value="1"/>
</dbReference>
<dbReference type="InterPro" id="IPR013094">
    <property type="entry name" value="AB_hydrolase_3"/>
</dbReference>
<comment type="similarity">
    <text evidence="1">Belongs to the 'GDXG' lipolytic enzyme family.</text>
</comment>
<dbReference type="EMBL" id="OX459121">
    <property type="protein sequence ID" value="CAI9104361.1"/>
    <property type="molecule type" value="Genomic_DNA"/>
</dbReference>
<proteinExistence type="inferred from homology"/>
<protein>
    <submittedName>
        <fullName evidence="3">OLC1v1003017C1</fullName>
    </submittedName>
</protein>
<dbReference type="SUPFAM" id="SSF53474">
    <property type="entry name" value="alpha/beta-Hydrolases"/>
    <property type="match status" value="1"/>
</dbReference>
<gene>
    <name evidence="3" type="ORF">OLC1_LOCUS13301</name>
</gene>
<dbReference type="PANTHER" id="PTHR23024">
    <property type="entry name" value="ARYLACETAMIDE DEACETYLASE"/>
    <property type="match status" value="1"/>
</dbReference>
<feature type="domain" description="Alpha/beta hydrolase fold-3" evidence="2">
    <location>
        <begin position="76"/>
        <end position="294"/>
    </location>
</feature>
<evidence type="ECO:0000259" key="2">
    <source>
        <dbReference type="Pfam" id="PF07859"/>
    </source>
</evidence>
<evidence type="ECO:0000313" key="3">
    <source>
        <dbReference type="EMBL" id="CAI9104361.1"/>
    </source>
</evidence>
<keyword evidence="4" id="KW-1185">Reference proteome</keyword>
<reference evidence="3" key="1">
    <citation type="submission" date="2023-03" db="EMBL/GenBank/DDBJ databases">
        <authorList>
            <person name="Julca I."/>
        </authorList>
    </citation>
    <scope>NUCLEOTIDE SEQUENCE</scope>
</reference>
<evidence type="ECO:0000313" key="4">
    <source>
        <dbReference type="Proteomes" id="UP001161247"/>
    </source>
</evidence>
<dbReference type="AlphaFoldDB" id="A0AAV1DAS2"/>
<dbReference type="GO" id="GO:0016787">
    <property type="term" value="F:hydrolase activity"/>
    <property type="evidence" value="ECO:0007669"/>
    <property type="project" value="InterPro"/>
</dbReference>
<dbReference type="Pfam" id="PF07859">
    <property type="entry name" value="Abhydrolase_3"/>
    <property type="match status" value="1"/>
</dbReference>